<dbReference type="KEGG" id="nve:5513597"/>
<dbReference type="OrthoDB" id="10258825at2759"/>
<keyword evidence="7 13" id="KW-0808">Transferase</keyword>
<evidence type="ECO:0000256" key="3">
    <source>
        <dbReference type="ARBA" id="ARBA00020203"/>
    </source>
</evidence>
<evidence type="ECO:0000256" key="12">
    <source>
        <dbReference type="ARBA" id="ARBA00023242"/>
    </source>
</evidence>
<organism evidence="14 15">
    <name type="scientific">Nematostella vectensis</name>
    <name type="common">Starlet sea anemone</name>
    <dbReference type="NCBI Taxonomy" id="45351"/>
    <lineage>
        <taxon>Eukaryota</taxon>
        <taxon>Metazoa</taxon>
        <taxon>Cnidaria</taxon>
        <taxon>Anthozoa</taxon>
        <taxon>Hexacorallia</taxon>
        <taxon>Actiniaria</taxon>
        <taxon>Edwardsiidae</taxon>
        <taxon>Nematostella</taxon>
    </lineage>
</organism>
<name>A7S3J8_NEMVE</name>
<keyword evidence="11" id="KW-0804">Transcription</keyword>
<keyword evidence="15" id="KW-1185">Reference proteome</keyword>
<evidence type="ECO:0000256" key="10">
    <source>
        <dbReference type="ARBA" id="ARBA00023015"/>
    </source>
</evidence>
<accession>A7S3J8</accession>
<keyword evidence="6 13" id="KW-0489">Methyltransferase</keyword>
<dbReference type="GO" id="GO:0042149">
    <property type="term" value="P:cellular response to glucose starvation"/>
    <property type="evidence" value="ECO:0000318"/>
    <property type="project" value="GO_Central"/>
</dbReference>
<evidence type="ECO:0000256" key="6">
    <source>
        <dbReference type="ARBA" id="ARBA00022603"/>
    </source>
</evidence>
<dbReference type="InParanoid" id="A7S3J8"/>
<sequence length="218" mass="24578">SLGEKMKSKLESSRFRWINEQLYTTSGDHALTMFSAEPALFDVYHRGFRTQVEHWPVNPVNVIIQWLLERPVSLIVADFGCGDALIAQTVPNKVHSFDLVAKNDLVTACNMANVPLDSSSVDVAIFCLSLMGTDLQNYLLEAHRVLKKGGILKVAEVVSRVDPEAFVDSLSQLGFRLESRDESNKMFILMDFTKVKRKMPDCAELLGLKLKPCIYKKR</sequence>
<dbReference type="FunFam" id="1.10.10.2150:FF:000001">
    <property type="entry name" value="Ribosomal RNA-processing protein 8"/>
    <property type="match status" value="1"/>
</dbReference>
<dbReference type="GO" id="GO:0006364">
    <property type="term" value="P:rRNA processing"/>
    <property type="evidence" value="ECO:0007669"/>
    <property type="project" value="UniProtKB-UniRule"/>
</dbReference>
<dbReference type="PANTHER" id="PTHR12787:SF0">
    <property type="entry name" value="RIBOSOMAL RNA-PROCESSING PROTEIN 8"/>
    <property type="match status" value="1"/>
</dbReference>
<keyword evidence="9" id="KW-0156">Chromatin regulator</keyword>
<dbReference type="GO" id="GO:0032259">
    <property type="term" value="P:methylation"/>
    <property type="evidence" value="ECO:0007669"/>
    <property type="project" value="UniProtKB-KW"/>
</dbReference>
<dbReference type="FunFam" id="3.40.50.150:FF:000068">
    <property type="entry name" value="Ribosomal RNA-processing protein 8"/>
    <property type="match status" value="1"/>
</dbReference>
<dbReference type="OMA" id="HEGFRAQ"/>
<dbReference type="Pfam" id="PF05148">
    <property type="entry name" value="Methyltransf_8"/>
    <property type="match status" value="1"/>
</dbReference>
<evidence type="ECO:0000313" key="15">
    <source>
        <dbReference type="Proteomes" id="UP000001593"/>
    </source>
</evidence>
<evidence type="ECO:0000256" key="11">
    <source>
        <dbReference type="ARBA" id="ARBA00023163"/>
    </source>
</evidence>
<dbReference type="HOGENOM" id="CLU_027694_1_2_1"/>
<evidence type="ECO:0000256" key="1">
    <source>
        <dbReference type="ARBA" id="ARBA00004604"/>
    </source>
</evidence>
<keyword evidence="5 13" id="KW-0698">rRNA processing</keyword>
<keyword evidence="12 13" id="KW-0539">Nucleus</keyword>
<keyword evidence="4" id="KW-0678">Repressor</keyword>
<comment type="function">
    <text evidence="13">Probable methyltransferase required to silence rDNA.</text>
</comment>
<comment type="subcellular location">
    <subcellularLocation>
        <location evidence="1 13">Nucleus</location>
        <location evidence="1 13">Nucleolus</location>
    </subcellularLocation>
</comment>
<keyword evidence="10" id="KW-0805">Transcription regulation</keyword>
<dbReference type="CDD" id="cd02440">
    <property type="entry name" value="AdoMet_MTases"/>
    <property type="match status" value="1"/>
</dbReference>
<dbReference type="PANTHER" id="PTHR12787">
    <property type="entry name" value="RIBOSOMAL RNA-PROCESSING PROTEIN 8"/>
    <property type="match status" value="1"/>
</dbReference>
<dbReference type="eggNOG" id="KOG3045">
    <property type="taxonomic scope" value="Eukaryota"/>
</dbReference>
<dbReference type="GO" id="GO:0046015">
    <property type="term" value="P:regulation of transcription by glucose"/>
    <property type="evidence" value="ECO:0000318"/>
    <property type="project" value="GO_Central"/>
</dbReference>
<dbReference type="GO" id="GO:0005677">
    <property type="term" value="C:chromatin silencing complex"/>
    <property type="evidence" value="ECO:0000318"/>
    <property type="project" value="GO_Central"/>
</dbReference>
<evidence type="ECO:0000313" key="14">
    <source>
        <dbReference type="EMBL" id="EDO41737.1"/>
    </source>
</evidence>
<evidence type="ECO:0000256" key="9">
    <source>
        <dbReference type="ARBA" id="ARBA00022853"/>
    </source>
</evidence>
<gene>
    <name evidence="14" type="ORF">NEMVEDRAFT_v1g103140</name>
</gene>
<evidence type="ECO:0000256" key="4">
    <source>
        <dbReference type="ARBA" id="ARBA00022491"/>
    </source>
</evidence>
<evidence type="ECO:0000256" key="8">
    <source>
        <dbReference type="ARBA" id="ARBA00022691"/>
    </source>
</evidence>
<dbReference type="GO" id="GO:0000183">
    <property type="term" value="P:rDNA heterochromatin formation"/>
    <property type="evidence" value="ECO:0000318"/>
    <property type="project" value="GO_Central"/>
</dbReference>
<dbReference type="Gene3D" id="1.10.10.2150">
    <property type="entry name" value="Ribosomal RNA-processing protein 8, N-terminal domain"/>
    <property type="match status" value="1"/>
</dbReference>
<evidence type="ECO:0000256" key="2">
    <source>
        <dbReference type="ARBA" id="ARBA00006301"/>
    </source>
</evidence>
<dbReference type="AlphaFoldDB" id="A7S3J8"/>
<dbReference type="EMBL" id="DS469573">
    <property type="protein sequence ID" value="EDO41737.1"/>
    <property type="molecule type" value="Genomic_DNA"/>
</dbReference>
<dbReference type="GO" id="GO:0033553">
    <property type="term" value="C:rDNA heterochromatin"/>
    <property type="evidence" value="ECO:0000318"/>
    <property type="project" value="GO_Central"/>
</dbReference>
<dbReference type="GO" id="GO:0008168">
    <property type="term" value="F:methyltransferase activity"/>
    <property type="evidence" value="ECO:0007669"/>
    <property type="project" value="UniProtKB-KW"/>
</dbReference>
<comment type="similarity">
    <text evidence="2 13">Belongs to the methyltransferase superfamily. RRP8 family.</text>
</comment>
<dbReference type="GO" id="GO:0005730">
    <property type="term" value="C:nucleolus"/>
    <property type="evidence" value="ECO:0000318"/>
    <property type="project" value="GO_Central"/>
</dbReference>
<dbReference type="Gene3D" id="3.40.50.150">
    <property type="entry name" value="Vaccinia Virus protein VP39"/>
    <property type="match status" value="1"/>
</dbReference>
<reference evidence="14 15" key="1">
    <citation type="journal article" date="2007" name="Science">
        <title>Sea anemone genome reveals ancestral eumetazoan gene repertoire and genomic organization.</title>
        <authorList>
            <person name="Putnam N.H."/>
            <person name="Srivastava M."/>
            <person name="Hellsten U."/>
            <person name="Dirks B."/>
            <person name="Chapman J."/>
            <person name="Salamov A."/>
            <person name="Terry A."/>
            <person name="Shapiro H."/>
            <person name="Lindquist E."/>
            <person name="Kapitonov V.V."/>
            <person name="Jurka J."/>
            <person name="Genikhovich G."/>
            <person name="Grigoriev I.V."/>
            <person name="Lucas S.M."/>
            <person name="Steele R.E."/>
            <person name="Finnerty J.R."/>
            <person name="Technau U."/>
            <person name="Martindale M.Q."/>
            <person name="Rokhsar D.S."/>
        </authorList>
    </citation>
    <scope>NUCLEOTIDE SEQUENCE [LARGE SCALE GENOMIC DNA]</scope>
    <source>
        <strain evidence="15">CH2 X CH6</strain>
    </source>
</reference>
<dbReference type="InterPro" id="IPR029063">
    <property type="entry name" value="SAM-dependent_MTases_sf"/>
</dbReference>
<dbReference type="SUPFAM" id="SSF53335">
    <property type="entry name" value="S-adenosyl-L-methionine-dependent methyltransferases"/>
    <property type="match status" value="1"/>
</dbReference>
<dbReference type="InterPro" id="IPR007823">
    <property type="entry name" value="RRP8"/>
</dbReference>
<dbReference type="InterPro" id="IPR042036">
    <property type="entry name" value="RRP8_N"/>
</dbReference>
<evidence type="ECO:0000256" key="5">
    <source>
        <dbReference type="ARBA" id="ARBA00022552"/>
    </source>
</evidence>
<feature type="non-terminal residue" evidence="14">
    <location>
        <position position="1"/>
    </location>
</feature>
<evidence type="ECO:0000256" key="13">
    <source>
        <dbReference type="RuleBase" id="RU365074"/>
    </source>
</evidence>
<dbReference type="STRING" id="45351.A7S3J8"/>
<dbReference type="EC" id="2.1.1.-" evidence="13"/>
<dbReference type="PhylomeDB" id="A7S3J8"/>
<dbReference type="Proteomes" id="UP000001593">
    <property type="component" value="Unassembled WGS sequence"/>
</dbReference>
<evidence type="ECO:0000256" key="7">
    <source>
        <dbReference type="ARBA" id="ARBA00022679"/>
    </source>
</evidence>
<keyword evidence="8 13" id="KW-0949">S-adenosyl-L-methionine</keyword>
<proteinExistence type="inferred from homology"/>
<protein>
    <recommendedName>
        <fullName evidence="3 13">Ribosomal RNA-processing protein 8</fullName>
        <ecNumber evidence="13">2.1.1.-</ecNumber>
    </recommendedName>
</protein>